<sequence>MEVLAKHPFLAEYEDLWPIDDFTRATLKIHITTCKIAEDRKKVQEYRDEVAALRAEEDENGDGHEVLWDLSRHLFSLSGGGIPFISVYEVIDLGDDRIGCTSWSITNLTPLTFETLPPEYDPSPENPDPPVLNFGIPCSQDSLIKYAIWAGVDVLLPQNRNAINPFAMYDAVRVLRETCVYDKLYLAFLAVTTSKCHAIVAVCSSKNHKTGRLVSEDEKNVFDVVKDELKMDQSIQPGWYFDGWDHIVARERKAVFQKTRDGNPASFQGITFCALDPPRVFYGVYRAVLSSPHVIILIHHTDRLSRKHRIRHDEEDPQDPFATLSPTAMLKAIGLWLLQLVFRRAVPTPRSDERSSPGLTINLWLFPFFFFMSTHCSDPALERNDRREESPGFIVPIPPNPRSRPPRDRSMEYDRSNAGSTSGSALEISEIPNTSSTTSAHVPATYFDRTYPSASAARQNISQSAYSNLDSDHNASGSYHAMETRSRQPHSDPTHTGLIPKPDGPAGSPNGGGYTLRVAMGLSLNKYRQVYDFVKSVVRRDMKYVSLKQQPPQTLQKVLKSVTDAYPYLHNYEDLWPVNELIRVNLKTLCAAKRKAEDRNRARAVGVDENQESGWSSG</sequence>
<accession>A0A4S4M320</accession>
<name>A0A4S4M320_9APHY</name>
<reference evidence="2 3" key="1">
    <citation type="submission" date="2019-02" db="EMBL/GenBank/DDBJ databases">
        <title>Genome sequencing of the rare red list fungi Antrodiella citrinella (Flaviporus citrinellus).</title>
        <authorList>
            <person name="Buettner E."/>
            <person name="Kellner H."/>
        </authorList>
    </citation>
    <scope>NUCLEOTIDE SEQUENCE [LARGE SCALE GENOMIC DNA]</scope>
    <source>
        <strain evidence="2 3">DSM 108506</strain>
    </source>
</reference>
<dbReference type="AlphaFoldDB" id="A0A4S4M320"/>
<dbReference type="OrthoDB" id="2686745at2759"/>
<keyword evidence="3" id="KW-1185">Reference proteome</keyword>
<evidence type="ECO:0000256" key="1">
    <source>
        <dbReference type="SAM" id="MobiDB-lite"/>
    </source>
</evidence>
<dbReference type="Proteomes" id="UP000308730">
    <property type="component" value="Unassembled WGS sequence"/>
</dbReference>
<feature type="compositionally biased region" description="Polar residues" evidence="1">
    <location>
        <begin position="467"/>
        <end position="477"/>
    </location>
</feature>
<feature type="compositionally biased region" description="Basic and acidic residues" evidence="1">
    <location>
        <begin position="482"/>
        <end position="493"/>
    </location>
</feature>
<evidence type="ECO:0000313" key="2">
    <source>
        <dbReference type="EMBL" id="THH19459.1"/>
    </source>
</evidence>
<proteinExistence type="predicted"/>
<gene>
    <name evidence="2" type="ORF">EUX98_g8772</name>
</gene>
<feature type="compositionally biased region" description="Polar residues" evidence="1">
    <location>
        <begin position="431"/>
        <end position="440"/>
    </location>
</feature>
<organism evidence="2 3">
    <name type="scientific">Antrodiella citrinella</name>
    <dbReference type="NCBI Taxonomy" id="2447956"/>
    <lineage>
        <taxon>Eukaryota</taxon>
        <taxon>Fungi</taxon>
        <taxon>Dikarya</taxon>
        <taxon>Basidiomycota</taxon>
        <taxon>Agaricomycotina</taxon>
        <taxon>Agaricomycetes</taxon>
        <taxon>Polyporales</taxon>
        <taxon>Steccherinaceae</taxon>
        <taxon>Antrodiella</taxon>
    </lineage>
</organism>
<feature type="compositionally biased region" description="Basic and acidic residues" evidence="1">
    <location>
        <begin position="405"/>
        <end position="415"/>
    </location>
</feature>
<comment type="caution">
    <text evidence="2">The sequence shown here is derived from an EMBL/GenBank/DDBJ whole genome shotgun (WGS) entry which is preliminary data.</text>
</comment>
<feature type="region of interest" description="Disordered" evidence="1">
    <location>
        <begin position="467"/>
        <end position="512"/>
    </location>
</feature>
<protein>
    <submittedName>
        <fullName evidence="2">Uncharacterized protein</fullName>
    </submittedName>
</protein>
<feature type="region of interest" description="Disordered" evidence="1">
    <location>
        <begin position="382"/>
        <end position="440"/>
    </location>
</feature>
<evidence type="ECO:0000313" key="3">
    <source>
        <dbReference type="Proteomes" id="UP000308730"/>
    </source>
</evidence>
<dbReference type="EMBL" id="SGPM01000537">
    <property type="protein sequence ID" value="THH19459.1"/>
    <property type="molecule type" value="Genomic_DNA"/>
</dbReference>